<gene>
    <name evidence="2" type="ORF">KIN34_01490</name>
</gene>
<protein>
    <submittedName>
        <fullName evidence="2">HNH endonuclease</fullName>
    </submittedName>
</protein>
<keyword evidence="2" id="KW-0255">Endonuclease</keyword>
<organism evidence="2 3">
    <name type="scientific">Cellulomonas fulva</name>
    <dbReference type="NCBI Taxonomy" id="2835530"/>
    <lineage>
        <taxon>Bacteria</taxon>
        <taxon>Bacillati</taxon>
        <taxon>Actinomycetota</taxon>
        <taxon>Actinomycetes</taxon>
        <taxon>Micrococcales</taxon>
        <taxon>Cellulomonadaceae</taxon>
        <taxon>Cellulomonas</taxon>
    </lineage>
</organism>
<keyword evidence="3" id="KW-1185">Reference proteome</keyword>
<dbReference type="Proteomes" id="UP000722125">
    <property type="component" value="Unassembled WGS sequence"/>
</dbReference>
<dbReference type="InterPro" id="IPR003615">
    <property type="entry name" value="HNH_nuc"/>
</dbReference>
<evidence type="ECO:0000313" key="2">
    <source>
        <dbReference type="EMBL" id="MBT0992964.1"/>
    </source>
</evidence>
<keyword evidence="2" id="KW-0378">Hydrolase</keyword>
<dbReference type="GO" id="GO:0004519">
    <property type="term" value="F:endonuclease activity"/>
    <property type="evidence" value="ECO:0007669"/>
    <property type="project" value="UniProtKB-KW"/>
</dbReference>
<proteinExistence type="predicted"/>
<keyword evidence="2" id="KW-0540">Nuclease</keyword>
<sequence length="327" mass="36276">MDGAPPRAWLLMAAGSNRGHGGNAGYDDQIDAYYSWDSNVPNHTKLSVGDPIALWDKERLLGVSVIEEIETASGLKPLNRCPDCGTTRISVRKRAEPRYRCMKCRHEFAAPDVDVVDVTEYRARYDAAWTSLDGLLDERELRSLAVHAGDINAMRPLDWAAFSAALSTRHADRAVDRVAARADISWQPTHVEFTQGFSHALVRVRRGQRQFREHLLAAQGTVCAFTGGAPARVLEAGHLYSYAQLGTHFQHGGLMLRRDIHRLFDDGLLAVEPARLRIDVAEPLAQFPQYARLHGQPLASALQDPQVDWLDKHWHEHRQGAGAGAAG</sequence>
<dbReference type="Pfam" id="PF13391">
    <property type="entry name" value="HNH_2"/>
    <property type="match status" value="1"/>
</dbReference>
<dbReference type="EMBL" id="JAHBOH010000001">
    <property type="protein sequence ID" value="MBT0992964.1"/>
    <property type="molecule type" value="Genomic_DNA"/>
</dbReference>
<comment type="caution">
    <text evidence="2">The sequence shown here is derived from an EMBL/GenBank/DDBJ whole genome shotgun (WGS) entry which is preliminary data.</text>
</comment>
<accession>A0ABS5TV22</accession>
<reference evidence="2 3" key="1">
    <citation type="submission" date="2021-05" db="EMBL/GenBank/DDBJ databases">
        <title>Description of Cellulomonas sp. DKR-3 sp. nov.</title>
        <authorList>
            <person name="Dahal R.H."/>
            <person name="Chaudhary D.K."/>
        </authorList>
    </citation>
    <scope>NUCLEOTIDE SEQUENCE [LARGE SCALE GENOMIC DNA]</scope>
    <source>
        <strain evidence="2 3">DKR-3</strain>
    </source>
</reference>
<evidence type="ECO:0000259" key="1">
    <source>
        <dbReference type="Pfam" id="PF13391"/>
    </source>
</evidence>
<dbReference type="RefSeq" id="WP_214345945.1">
    <property type="nucleotide sequence ID" value="NZ_JAHBOH010000001.1"/>
</dbReference>
<feature type="domain" description="HNH nuclease" evidence="1">
    <location>
        <begin position="223"/>
        <end position="272"/>
    </location>
</feature>
<evidence type="ECO:0000313" key="3">
    <source>
        <dbReference type="Proteomes" id="UP000722125"/>
    </source>
</evidence>
<name>A0ABS5TV22_9CELL</name>